<evidence type="ECO:0000256" key="6">
    <source>
        <dbReference type="ARBA" id="ARBA00022840"/>
    </source>
</evidence>
<dbReference type="SMART" id="SM00220">
    <property type="entry name" value="S_TKc"/>
    <property type="match status" value="1"/>
</dbReference>
<comment type="similarity">
    <text evidence="8">Belongs to the protein kinase superfamily.</text>
</comment>
<evidence type="ECO:0000313" key="10">
    <source>
        <dbReference type="EMBL" id="CAB3407425.1"/>
    </source>
</evidence>
<dbReference type="OrthoDB" id="10020333at2759"/>
<dbReference type="PROSITE" id="PS00107">
    <property type="entry name" value="PROTEIN_KINASE_ATP"/>
    <property type="match status" value="1"/>
</dbReference>
<evidence type="ECO:0000256" key="7">
    <source>
        <dbReference type="PROSITE-ProRule" id="PRU10141"/>
    </source>
</evidence>
<dbReference type="Pfam" id="PF00069">
    <property type="entry name" value="Pkinase"/>
    <property type="match status" value="1"/>
</dbReference>
<gene>
    <name evidence="10" type="ORF">CBOVIS_LOCUS9358</name>
</gene>
<protein>
    <recommendedName>
        <fullName evidence="1">non-specific serine/threonine protein kinase</fullName>
        <ecNumber evidence="1">2.7.11.1</ecNumber>
    </recommendedName>
</protein>
<keyword evidence="4 7" id="KW-0547">Nucleotide-binding</keyword>
<dbReference type="GO" id="GO:0005634">
    <property type="term" value="C:nucleus"/>
    <property type="evidence" value="ECO:0007669"/>
    <property type="project" value="TreeGrafter"/>
</dbReference>
<reference evidence="10 11" key="1">
    <citation type="submission" date="2020-04" db="EMBL/GenBank/DDBJ databases">
        <authorList>
            <person name="Laetsch R D."/>
            <person name="Stevens L."/>
            <person name="Kumar S."/>
            <person name="Blaxter L. M."/>
        </authorList>
    </citation>
    <scope>NUCLEOTIDE SEQUENCE [LARGE SCALE GENOMIC DNA]</scope>
</reference>
<feature type="binding site" evidence="7">
    <location>
        <position position="53"/>
    </location>
    <ligand>
        <name>ATP</name>
        <dbReference type="ChEBI" id="CHEBI:30616"/>
    </ligand>
</feature>
<dbReference type="GO" id="GO:0005524">
    <property type="term" value="F:ATP binding"/>
    <property type="evidence" value="ECO:0007669"/>
    <property type="project" value="UniProtKB-UniRule"/>
</dbReference>
<dbReference type="GO" id="GO:0044773">
    <property type="term" value="P:mitotic DNA damage checkpoint signaling"/>
    <property type="evidence" value="ECO:0007669"/>
    <property type="project" value="TreeGrafter"/>
</dbReference>
<evidence type="ECO:0000256" key="3">
    <source>
        <dbReference type="ARBA" id="ARBA00022679"/>
    </source>
</evidence>
<dbReference type="AlphaFoldDB" id="A0A8S1F3M5"/>
<name>A0A8S1F3M5_9PELO</name>
<comment type="caution">
    <text evidence="10">The sequence shown here is derived from an EMBL/GenBank/DDBJ whole genome shotgun (WGS) entry which is preliminary data.</text>
</comment>
<evidence type="ECO:0000256" key="2">
    <source>
        <dbReference type="ARBA" id="ARBA00022527"/>
    </source>
</evidence>
<proteinExistence type="inferred from homology"/>
<dbReference type="PROSITE" id="PS50011">
    <property type="entry name" value="PROTEIN_KINASE_DOM"/>
    <property type="match status" value="1"/>
</dbReference>
<dbReference type="SUPFAM" id="SSF56112">
    <property type="entry name" value="Protein kinase-like (PK-like)"/>
    <property type="match status" value="1"/>
</dbReference>
<dbReference type="InterPro" id="IPR011009">
    <property type="entry name" value="Kinase-like_dom_sf"/>
</dbReference>
<sequence length="370" mass="42129">MERIRKWEQNCAVLRESKFRTKYQIESEIIGEGSFGTVLNAKCRASQEQRAVKAIRRIEKVSMLSIELQLLAELGGHFNIVRFYDFFHVLGSVAIVMEYFPHCTVSELLMYARSDANFSLLYFKNLLIALSYLHMNHFVHRDIKLSNFLYSPAQNSFRLVDFGLATIDRSDTEISRVGTPGARAPEMLFGVGITSSPVDIFSAGLCLLSLVGLKHPLFMPKDETENIMNLACLLGSKTLEDVAALEGIAVTISEFRPPVDFCRFILMLRFGFNMVNDFSNLIPFVNCQMCAENSADNDAGNCFCRPAFDEKRFRTDGVHSDLLILYSDLLYLALEPDRKKRYNANQLLAIIDLYEKRAEFVPRPFSNQDE</sequence>
<accession>A0A8S1F3M5</accession>
<dbReference type="PANTHER" id="PTHR44167:SF23">
    <property type="entry name" value="CDC7 KINASE, ISOFORM A-RELATED"/>
    <property type="match status" value="1"/>
</dbReference>
<organism evidence="10 11">
    <name type="scientific">Caenorhabditis bovis</name>
    <dbReference type="NCBI Taxonomy" id="2654633"/>
    <lineage>
        <taxon>Eukaryota</taxon>
        <taxon>Metazoa</taxon>
        <taxon>Ecdysozoa</taxon>
        <taxon>Nematoda</taxon>
        <taxon>Chromadorea</taxon>
        <taxon>Rhabditida</taxon>
        <taxon>Rhabditina</taxon>
        <taxon>Rhabditomorpha</taxon>
        <taxon>Rhabditoidea</taxon>
        <taxon>Rhabditidae</taxon>
        <taxon>Peloderinae</taxon>
        <taxon>Caenorhabditis</taxon>
    </lineage>
</organism>
<dbReference type="Gene3D" id="3.30.200.20">
    <property type="entry name" value="Phosphorylase Kinase, domain 1"/>
    <property type="match status" value="1"/>
</dbReference>
<evidence type="ECO:0000256" key="4">
    <source>
        <dbReference type="ARBA" id="ARBA00022741"/>
    </source>
</evidence>
<keyword evidence="11" id="KW-1185">Reference proteome</keyword>
<dbReference type="Gene3D" id="1.10.510.10">
    <property type="entry name" value="Transferase(Phosphotransferase) domain 1"/>
    <property type="match status" value="1"/>
</dbReference>
<evidence type="ECO:0000313" key="11">
    <source>
        <dbReference type="Proteomes" id="UP000494206"/>
    </source>
</evidence>
<dbReference type="Proteomes" id="UP000494206">
    <property type="component" value="Unassembled WGS sequence"/>
</dbReference>
<dbReference type="GO" id="GO:0004674">
    <property type="term" value="F:protein serine/threonine kinase activity"/>
    <property type="evidence" value="ECO:0007669"/>
    <property type="project" value="UniProtKB-KW"/>
</dbReference>
<keyword evidence="5" id="KW-0418">Kinase</keyword>
<dbReference type="InterPro" id="IPR000719">
    <property type="entry name" value="Prot_kinase_dom"/>
</dbReference>
<dbReference type="EC" id="2.7.11.1" evidence="1"/>
<evidence type="ECO:0000256" key="5">
    <source>
        <dbReference type="ARBA" id="ARBA00022777"/>
    </source>
</evidence>
<dbReference type="InterPro" id="IPR008271">
    <property type="entry name" value="Ser/Thr_kinase_AS"/>
</dbReference>
<feature type="domain" description="Protein kinase" evidence="9">
    <location>
        <begin position="24"/>
        <end position="361"/>
    </location>
</feature>
<evidence type="ECO:0000259" key="9">
    <source>
        <dbReference type="PROSITE" id="PS50011"/>
    </source>
</evidence>
<evidence type="ECO:0000256" key="8">
    <source>
        <dbReference type="RuleBase" id="RU000304"/>
    </source>
</evidence>
<keyword evidence="3" id="KW-0808">Transferase</keyword>
<dbReference type="InterPro" id="IPR017441">
    <property type="entry name" value="Protein_kinase_ATP_BS"/>
</dbReference>
<keyword evidence="2 8" id="KW-0723">Serine/threonine-protein kinase</keyword>
<dbReference type="PANTHER" id="PTHR44167">
    <property type="entry name" value="OVARIAN-SPECIFIC SERINE/THREONINE-PROTEIN KINASE LOK-RELATED"/>
    <property type="match status" value="1"/>
</dbReference>
<evidence type="ECO:0000256" key="1">
    <source>
        <dbReference type="ARBA" id="ARBA00012513"/>
    </source>
</evidence>
<dbReference type="PROSITE" id="PS00108">
    <property type="entry name" value="PROTEIN_KINASE_ST"/>
    <property type="match status" value="1"/>
</dbReference>
<keyword evidence="6 7" id="KW-0067">ATP-binding</keyword>
<dbReference type="EMBL" id="CADEPM010000006">
    <property type="protein sequence ID" value="CAB3407425.1"/>
    <property type="molecule type" value="Genomic_DNA"/>
</dbReference>